<name>A0A7D9DS29_PARCT</name>
<dbReference type="AlphaFoldDB" id="A0A7D9DS29"/>
<dbReference type="EMBL" id="CACRXK020001966">
    <property type="protein sequence ID" value="CAB3992030.1"/>
    <property type="molecule type" value="Genomic_DNA"/>
</dbReference>
<evidence type="ECO:0000256" key="1">
    <source>
        <dbReference type="SAM" id="MobiDB-lite"/>
    </source>
</evidence>
<protein>
    <submittedName>
        <fullName evidence="2">Uncharacterized protein</fullName>
    </submittedName>
</protein>
<organism evidence="2 3">
    <name type="scientific">Paramuricea clavata</name>
    <name type="common">Red gorgonian</name>
    <name type="synonym">Violescent sea-whip</name>
    <dbReference type="NCBI Taxonomy" id="317549"/>
    <lineage>
        <taxon>Eukaryota</taxon>
        <taxon>Metazoa</taxon>
        <taxon>Cnidaria</taxon>
        <taxon>Anthozoa</taxon>
        <taxon>Octocorallia</taxon>
        <taxon>Malacalcyonacea</taxon>
        <taxon>Plexauridae</taxon>
        <taxon>Paramuricea</taxon>
    </lineage>
</organism>
<comment type="caution">
    <text evidence="2">The sequence shown here is derived from an EMBL/GenBank/DDBJ whole genome shotgun (WGS) entry which is preliminary data.</text>
</comment>
<reference evidence="2" key="1">
    <citation type="submission" date="2020-04" db="EMBL/GenBank/DDBJ databases">
        <authorList>
            <person name="Alioto T."/>
            <person name="Alioto T."/>
            <person name="Gomez Garrido J."/>
        </authorList>
    </citation>
    <scope>NUCLEOTIDE SEQUENCE</scope>
    <source>
        <strain evidence="2">A484AB</strain>
    </source>
</reference>
<feature type="compositionally biased region" description="Acidic residues" evidence="1">
    <location>
        <begin position="103"/>
        <end position="114"/>
    </location>
</feature>
<sequence length="114" mass="12721">MAVVGNLLMAVDEGRAHKFKGKNPRNIQLADKKITIQFVYEKDLVSKYGVSKMNMKDFGRVDDDSPDDSMETRDERGGSSSQMTQIPGTSREKSKTSHYPPSESEEIDDTDSTS</sequence>
<dbReference type="Proteomes" id="UP001152795">
    <property type="component" value="Unassembled WGS sequence"/>
</dbReference>
<accession>A0A7D9DS29</accession>
<evidence type="ECO:0000313" key="3">
    <source>
        <dbReference type="Proteomes" id="UP001152795"/>
    </source>
</evidence>
<evidence type="ECO:0000313" key="2">
    <source>
        <dbReference type="EMBL" id="CAB3992030.1"/>
    </source>
</evidence>
<feature type="region of interest" description="Disordered" evidence="1">
    <location>
        <begin position="55"/>
        <end position="114"/>
    </location>
</feature>
<gene>
    <name evidence="2" type="ORF">PACLA_8A025579</name>
</gene>
<proteinExistence type="predicted"/>
<feature type="compositionally biased region" description="Polar residues" evidence="1">
    <location>
        <begin position="78"/>
        <end position="88"/>
    </location>
</feature>
<keyword evidence="3" id="KW-1185">Reference proteome</keyword>
<feature type="non-terminal residue" evidence="2">
    <location>
        <position position="1"/>
    </location>
</feature>